<dbReference type="SUPFAM" id="SSF52799">
    <property type="entry name" value="(Phosphotyrosine protein) phosphatases II"/>
    <property type="match status" value="2"/>
</dbReference>
<keyword evidence="8" id="KW-0498">Mitosis</keyword>
<evidence type="ECO:0000259" key="16">
    <source>
        <dbReference type="PROSITE" id="PS50054"/>
    </source>
</evidence>
<dbReference type="OrthoDB" id="5632at2759"/>
<keyword evidence="12" id="KW-0469">Meiosis</keyword>
<dbReference type="PANTHER" id="PTHR23339">
    <property type="entry name" value="TYROSINE SPECIFIC PROTEIN PHOSPHATASE AND DUAL SPECIFICITY PROTEIN PHOSPHATASE"/>
    <property type="match status" value="1"/>
</dbReference>
<comment type="similarity">
    <text evidence="3">Belongs to the protein-tyrosine phosphatase family. Non-receptor class CDC14 subfamily.</text>
</comment>
<dbReference type="FunFam" id="3.90.190.10:FF:000038">
    <property type="entry name" value="Tyrosine-protein phosphatase CDC14"/>
    <property type="match status" value="1"/>
</dbReference>
<evidence type="ECO:0000256" key="10">
    <source>
        <dbReference type="ARBA" id="ARBA00022912"/>
    </source>
</evidence>
<evidence type="ECO:0000313" key="18">
    <source>
        <dbReference type="EMBL" id="SMN18955.1"/>
    </source>
</evidence>
<sequence length="583" mass="65890">MRRSIFLDNTIEFLKGRVYLGAYDFTPDDTDEIVFFTVEDSIFYNSFHLDFGPLNIGHLYRFAVIFHEILNNPDNSNKAVVFYSSASSRQRANAACMLCCYMVLVQGWTPHQVLQPLAQVDPPFMPFRDAGYSNADFEISIQDVAYGVWRAKEKGLIDLHSFNLETYEKYEHVENGDFNVLTPDFIAFASPQEDMRLNSNFKSRSHLNQPFRSVLNFFSENDVQLVVRLNSHLYNKQHFENSGIQHIDMIFEDGTCPDLSIVQNFIGAADTIIRRGGKIAVHCKAGLGRTGCLIGAHLIYTYGFTANECIGFLRFIRPGMVVGPQQHWLYLHQNDFREWKYTMRVALESSELIGDLYPLITNDEYKIQKKRLRDATTTAASASLARENGRKGSNNLESNLRDLNMTPQKSSSSSGSRKSAVFNSQKNTTTTTTTTNTNTNNNNASQMDYTNKAVPQNSPGQPRKGQNGTNTIEDIKATKRRSNNENESDMNDNDEVIDTIDGDTNMLTDNNSDEEDINNKPVSITNISRRAQRIQQNNQDDAAEEEDNAMLKQLLPKNRRTTSGRRTPSSAGGIRKISGTTKK</sequence>
<reference evidence="18 19" key="1">
    <citation type="submission" date="2017-04" db="EMBL/GenBank/DDBJ databases">
        <authorList>
            <person name="Afonso C.L."/>
            <person name="Miller P.J."/>
            <person name="Scott M.A."/>
            <person name="Spackman E."/>
            <person name="Goraichik I."/>
            <person name="Dimitrov K.M."/>
            <person name="Suarez D.L."/>
            <person name="Swayne D.E."/>
        </authorList>
    </citation>
    <scope>NUCLEOTIDE SEQUENCE [LARGE SCALE GENOMIC DNA]</scope>
</reference>
<dbReference type="Pfam" id="PF00782">
    <property type="entry name" value="DSPc"/>
    <property type="match status" value="1"/>
</dbReference>
<dbReference type="Pfam" id="PF14671">
    <property type="entry name" value="DSPn"/>
    <property type="match status" value="1"/>
</dbReference>
<evidence type="ECO:0000313" key="19">
    <source>
        <dbReference type="Proteomes" id="UP000196158"/>
    </source>
</evidence>
<accession>A0A1X7QZW7</accession>
<feature type="domain" description="Tyrosine-protein phosphatase" evidence="16">
    <location>
        <begin position="188"/>
        <end position="342"/>
    </location>
</feature>
<feature type="compositionally biased region" description="Low complexity" evidence="15">
    <location>
        <begin position="409"/>
        <end position="419"/>
    </location>
</feature>
<dbReference type="InterPro" id="IPR029260">
    <property type="entry name" value="DSPn"/>
</dbReference>
<keyword evidence="9" id="KW-0378">Hydrolase</keyword>
<feature type="region of interest" description="Disordered" evidence="15">
    <location>
        <begin position="553"/>
        <end position="583"/>
    </location>
</feature>
<keyword evidence="6" id="KW-0597">Phosphoprotein</keyword>
<dbReference type="GO" id="GO:0007096">
    <property type="term" value="P:regulation of exit from mitosis"/>
    <property type="evidence" value="ECO:0007669"/>
    <property type="project" value="UniProtKB-ARBA"/>
</dbReference>
<evidence type="ECO:0000256" key="11">
    <source>
        <dbReference type="ARBA" id="ARBA00023242"/>
    </source>
</evidence>
<keyword evidence="5" id="KW-0963">Cytoplasm</keyword>
<evidence type="ECO:0000256" key="3">
    <source>
        <dbReference type="ARBA" id="ARBA00007315"/>
    </source>
</evidence>
<dbReference type="GO" id="GO:0051301">
    <property type="term" value="P:cell division"/>
    <property type="evidence" value="ECO:0007669"/>
    <property type="project" value="UniProtKB-KW"/>
</dbReference>
<dbReference type="InterPro" id="IPR000340">
    <property type="entry name" value="Dual-sp_phosphatase_cat-dom"/>
</dbReference>
<keyword evidence="7" id="KW-0132">Cell division</keyword>
<dbReference type="GO" id="GO:0005730">
    <property type="term" value="C:nucleolus"/>
    <property type="evidence" value="ECO:0007669"/>
    <property type="project" value="UniProtKB-ARBA"/>
</dbReference>
<evidence type="ECO:0000256" key="8">
    <source>
        <dbReference type="ARBA" id="ARBA00022776"/>
    </source>
</evidence>
<dbReference type="Gene3D" id="3.90.190.10">
    <property type="entry name" value="Protein tyrosine phosphatase superfamily"/>
    <property type="match status" value="2"/>
</dbReference>
<evidence type="ECO:0000256" key="15">
    <source>
        <dbReference type="SAM" id="MobiDB-lite"/>
    </source>
</evidence>
<dbReference type="GO" id="GO:0033554">
    <property type="term" value="P:cellular response to stress"/>
    <property type="evidence" value="ECO:0007669"/>
    <property type="project" value="UniProtKB-ARBA"/>
</dbReference>
<evidence type="ECO:0000256" key="7">
    <source>
        <dbReference type="ARBA" id="ARBA00022618"/>
    </source>
</evidence>
<dbReference type="SMART" id="SM00195">
    <property type="entry name" value="DSPc"/>
    <property type="match status" value="1"/>
</dbReference>
<protein>
    <recommendedName>
        <fullName evidence="14">Tyrosine-protein phosphatase CDC14</fullName>
        <ecNumber evidence="4">3.1.3.48</ecNumber>
    </recommendedName>
</protein>
<evidence type="ECO:0000256" key="14">
    <source>
        <dbReference type="ARBA" id="ARBA00069949"/>
    </source>
</evidence>
<dbReference type="InterPro" id="IPR050561">
    <property type="entry name" value="PTP"/>
</dbReference>
<dbReference type="InterPro" id="IPR000387">
    <property type="entry name" value="Tyr_Pase_dom"/>
</dbReference>
<evidence type="ECO:0000256" key="4">
    <source>
        <dbReference type="ARBA" id="ARBA00013064"/>
    </source>
</evidence>
<dbReference type="InterPro" id="IPR044506">
    <property type="entry name" value="CDC14_C"/>
</dbReference>
<evidence type="ECO:0000256" key="13">
    <source>
        <dbReference type="ARBA" id="ARBA00023306"/>
    </source>
</evidence>
<keyword evidence="11" id="KW-0539">Nucleus</keyword>
<proteinExistence type="inferred from homology"/>
<dbReference type="EMBL" id="FXLY01000003">
    <property type="protein sequence ID" value="SMN18955.1"/>
    <property type="molecule type" value="Genomic_DNA"/>
</dbReference>
<feature type="region of interest" description="Disordered" evidence="15">
    <location>
        <begin position="378"/>
        <end position="519"/>
    </location>
</feature>
<evidence type="ECO:0000256" key="2">
    <source>
        <dbReference type="ARBA" id="ARBA00004496"/>
    </source>
</evidence>
<dbReference type="GO" id="GO:0051321">
    <property type="term" value="P:meiotic cell cycle"/>
    <property type="evidence" value="ECO:0007669"/>
    <property type="project" value="UniProtKB-KW"/>
</dbReference>
<dbReference type="CDD" id="cd14499">
    <property type="entry name" value="CDC14_C"/>
    <property type="match status" value="1"/>
</dbReference>
<feature type="compositionally biased region" description="Low complexity" evidence="15">
    <location>
        <begin position="427"/>
        <end position="443"/>
    </location>
</feature>
<dbReference type="AlphaFoldDB" id="A0A1X7QZW7"/>
<dbReference type="Proteomes" id="UP000196158">
    <property type="component" value="Unassembled WGS sequence"/>
</dbReference>
<dbReference type="FunFam" id="3.90.190.10:FF:000073">
    <property type="entry name" value="Tyrosine-protein phosphatase CDC14"/>
    <property type="match status" value="1"/>
</dbReference>
<dbReference type="CDD" id="cd17657">
    <property type="entry name" value="CDC14_N"/>
    <property type="match status" value="1"/>
</dbReference>
<dbReference type="GO" id="GO:0004725">
    <property type="term" value="F:protein tyrosine phosphatase activity"/>
    <property type="evidence" value="ECO:0007669"/>
    <property type="project" value="UniProtKB-EC"/>
</dbReference>
<keyword evidence="10" id="KW-0904">Protein phosphatase</keyword>
<dbReference type="InterPro" id="IPR016130">
    <property type="entry name" value="Tyr_Pase_AS"/>
</dbReference>
<evidence type="ECO:0000259" key="17">
    <source>
        <dbReference type="PROSITE" id="PS50056"/>
    </source>
</evidence>
<feature type="compositionally biased region" description="Low complexity" evidence="15">
    <location>
        <begin position="564"/>
        <end position="573"/>
    </location>
</feature>
<evidence type="ECO:0000256" key="6">
    <source>
        <dbReference type="ARBA" id="ARBA00022553"/>
    </source>
</evidence>
<evidence type="ECO:0000256" key="9">
    <source>
        <dbReference type="ARBA" id="ARBA00022801"/>
    </source>
</evidence>
<dbReference type="GO" id="GO:0005816">
    <property type="term" value="C:spindle pole body"/>
    <property type="evidence" value="ECO:0007669"/>
    <property type="project" value="UniProtKB-ARBA"/>
</dbReference>
<evidence type="ECO:0000256" key="1">
    <source>
        <dbReference type="ARBA" id="ARBA00004123"/>
    </source>
</evidence>
<keyword evidence="13" id="KW-0131">Cell cycle</keyword>
<comment type="subcellular location">
    <subcellularLocation>
        <location evidence="2">Cytoplasm</location>
    </subcellularLocation>
    <subcellularLocation>
        <location evidence="1">Nucleus</location>
    </subcellularLocation>
</comment>
<feature type="compositionally biased region" description="Polar residues" evidence="15">
    <location>
        <begin position="444"/>
        <end position="472"/>
    </location>
</feature>
<gene>
    <name evidence="18" type="ORF">KASA_0P00770G</name>
</gene>
<dbReference type="PROSITE" id="PS50054">
    <property type="entry name" value="TYR_PHOSPHATASE_DUAL"/>
    <property type="match status" value="1"/>
</dbReference>
<dbReference type="GO" id="GO:0005737">
    <property type="term" value="C:cytoplasm"/>
    <property type="evidence" value="ECO:0007669"/>
    <property type="project" value="UniProtKB-SubCell"/>
</dbReference>
<dbReference type="GO" id="GO:0000278">
    <property type="term" value="P:mitotic cell cycle"/>
    <property type="evidence" value="ECO:0007669"/>
    <property type="project" value="UniProtKB-ARBA"/>
</dbReference>
<evidence type="ECO:0000256" key="5">
    <source>
        <dbReference type="ARBA" id="ARBA00022490"/>
    </source>
</evidence>
<keyword evidence="19" id="KW-1185">Reference proteome</keyword>
<dbReference type="InterPro" id="IPR029021">
    <property type="entry name" value="Prot-tyrosine_phosphatase-like"/>
</dbReference>
<dbReference type="EC" id="3.1.3.48" evidence="4"/>
<dbReference type="PROSITE" id="PS50056">
    <property type="entry name" value="TYR_PHOSPHATASE_2"/>
    <property type="match status" value="1"/>
</dbReference>
<dbReference type="PROSITE" id="PS00383">
    <property type="entry name" value="TYR_PHOSPHATASE_1"/>
    <property type="match status" value="1"/>
</dbReference>
<feature type="compositionally biased region" description="Acidic residues" evidence="15">
    <location>
        <begin position="486"/>
        <end position="501"/>
    </location>
</feature>
<feature type="domain" description="Tyrosine specific protein phosphatases" evidence="17">
    <location>
        <begin position="263"/>
        <end position="328"/>
    </location>
</feature>
<dbReference type="GO" id="GO:0032954">
    <property type="term" value="P:regulation of cytokinetic process"/>
    <property type="evidence" value="ECO:0007669"/>
    <property type="project" value="UniProtKB-ARBA"/>
</dbReference>
<organism evidence="18 19">
    <name type="scientific">Maudiozyma saulgeensis</name>
    <dbReference type="NCBI Taxonomy" id="1789683"/>
    <lineage>
        <taxon>Eukaryota</taxon>
        <taxon>Fungi</taxon>
        <taxon>Dikarya</taxon>
        <taxon>Ascomycota</taxon>
        <taxon>Saccharomycotina</taxon>
        <taxon>Saccharomycetes</taxon>
        <taxon>Saccharomycetales</taxon>
        <taxon>Saccharomycetaceae</taxon>
        <taxon>Maudiozyma</taxon>
    </lineage>
</organism>
<name>A0A1X7QZW7_9SACH</name>
<evidence type="ECO:0000256" key="12">
    <source>
        <dbReference type="ARBA" id="ARBA00023254"/>
    </source>
</evidence>
<dbReference type="STRING" id="1789683.A0A1X7QZW7"/>
<dbReference type="InterPro" id="IPR020422">
    <property type="entry name" value="TYR_PHOSPHATASE_DUAL_dom"/>
</dbReference>